<keyword evidence="1" id="KW-0732">Signal</keyword>
<evidence type="ECO:0000313" key="5">
    <source>
        <dbReference type="Proteomes" id="UP000235659"/>
    </source>
</evidence>
<evidence type="ECO:0000259" key="2">
    <source>
        <dbReference type="Pfam" id="PF13407"/>
    </source>
</evidence>
<accession>A0A2N7WKH8</accession>
<reference evidence="3 6" key="2">
    <citation type="submission" date="2020-04" db="EMBL/GenBank/DDBJ databases">
        <authorList>
            <person name="De Canck E."/>
        </authorList>
    </citation>
    <scope>NUCLEOTIDE SEQUENCE [LARGE SCALE GENOMIC DNA]</scope>
    <source>
        <strain evidence="3 6">LMG 27174</strain>
    </source>
</reference>
<gene>
    <name evidence="4" type="ORF">C0Z16_15870</name>
    <name evidence="3" type="ORF">LMG27174_03418</name>
</gene>
<dbReference type="Proteomes" id="UP000235659">
    <property type="component" value="Unassembled WGS sequence"/>
</dbReference>
<evidence type="ECO:0000256" key="1">
    <source>
        <dbReference type="SAM" id="SignalP"/>
    </source>
</evidence>
<proteinExistence type="predicted"/>
<sequence length="383" mass="39966">MRSGLGFTAAMLVLCGLCIRPAWGQTAPQTSNPANATLNVAALNLAAMQRAVDRASEPASRWSGPTSGPAAVPGATIAIISEDLRNGGVLGVAKGIKEAANAIGWNTRVYDARGTAAGRSKAVAAALALQPDGAILVGVDAGDMKPDLLPFAARKIPLVGWHVGPLAGAMANSPVAMNVSTNPLDVARITAMAAVIQSGARAGVVVFTDGNFQIAKAKTDAMLEVIRACGDCRLLAVRNVAISNSAEQMPAVTDELLAQYGKSWNYALAINDIYFDYATPALTRAGNMGRGLSLLSAGDGSAAAFLRIQAGTFQTGTVAEPLNFQGWQLVDETNRLLAHQPVTGYVSPVHLVTAANIHFDGGLQGQYDPNNGYRNIYRSIWKR</sequence>
<dbReference type="Pfam" id="PF13407">
    <property type="entry name" value="Peripla_BP_4"/>
    <property type="match status" value="1"/>
</dbReference>
<dbReference type="Gene3D" id="3.40.50.2300">
    <property type="match status" value="2"/>
</dbReference>
<evidence type="ECO:0000313" key="6">
    <source>
        <dbReference type="Proteomes" id="UP000494205"/>
    </source>
</evidence>
<dbReference type="EMBL" id="PNXY01000010">
    <property type="protein sequence ID" value="PMS29927.1"/>
    <property type="molecule type" value="Genomic_DNA"/>
</dbReference>
<evidence type="ECO:0000313" key="4">
    <source>
        <dbReference type="EMBL" id="PMS29927.1"/>
    </source>
</evidence>
<dbReference type="AlphaFoldDB" id="A0A2N7WKH8"/>
<dbReference type="RefSeq" id="WP_102633079.1">
    <property type="nucleotide sequence ID" value="NZ_CADIJZ010000011.1"/>
</dbReference>
<dbReference type="OrthoDB" id="9342512at2"/>
<name>A0A2N7WKH8_9BURK</name>
<dbReference type="InterPro" id="IPR025997">
    <property type="entry name" value="SBP_2_dom"/>
</dbReference>
<feature type="signal peptide" evidence="1">
    <location>
        <begin position="1"/>
        <end position="24"/>
    </location>
</feature>
<feature type="domain" description="Periplasmic binding protein" evidence="2">
    <location>
        <begin position="78"/>
        <end position="339"/>
    </location>
</feature>
<dbReference type="EMBL" id="CADIJZ010000011">
    <property type="protein sequence ID" value="CAB3695947.1"/>
    <property type="molecule type" value="Genomic_DNA"/>
</dbReference>
<reference evidence="4 5" key="1">
    <citation type="submission" date="2018-01" db="EMBL/GenBank/DDBJ databases">
        <title>Whole genome analyses suggest that Burkholderia sensu lato contains two further novel genera in the rhizoxinica-symbiotica group Mycetohabitans gen. nov., and Trinickia gen. nov.: implications for the evolution of diazotrophy and nodulation in the Burkholderiaceae.</title>
        <authorList>
            <person name="Estrada-de los Santos P."/>
            <person name="Palmer M."/>
            <person name="Chavez-Ramirez B."/>
            <person name="Beukes C."/>
            <person name="Steenkamp E.T."/>
            <person name="Hirsch A.M."/>
            <person name="Manyaka P."/>
            <person name="Maluk M."/>
            <person name="Lafos M."/>
            <person name="Crook M."/>
            <person name="Gross E."/>
            <person name="Simon M.F."/>
            <person name="Bueno dos Reis Junior F."/>
            <person name="Poole P.S."/>
            <person name="Venter S.N."/>
            <person name="James E.K."/>
        </authorList>
    </citation>
    <scope>NUCLEOTIDE SEQUENCE [LARGE SCALE GENOMIC DNA]</scope>
    <source>
        <strain evidence="4 5">WSM 3937</strain>
    </source>
</reference>
<dbReference type="Proteomes" id="UP000494205">
    <property type="component" value="Unassembled WGS sequence"/>
</dbReference>
<evidence type="ECO:0000313" key="3">
    <source>
        <dbReference type="EMBL" id="CAB3695947.1"/>
    </source>
</evidence>
<dbReference type="InterPro" id="IPR028082">
    <property type="entry name" value="Peripla_BP_I"/>
</dbReference>
<organism evidence="3 6">
    <name type="scientific">Paraburkholderia rhynchosiae</name>
    <dbReference type="NCBI Taxonomy" id="487049"/>
    <lineage>
        <taxon>Bacteria</taxon>
        <taxon>Pseudomonadati</taxon>
        <taxon>Pseudomonadota</taxon>
        <taxon>Betaproteobacteria</taxon>
        <taxon>Burkholderiales</taxon>
        <taxon>Burkholderiaceae</taxon>
        <taxon>Paraburkholderia</taxon>
    </lineage>
</organism>
<feature type="chain" id="PRO_5044384401" evidence="1">
    <location>
        <begin position="25"/>
        <end position="383"/>
    </location>
</feature>
<protein>
    <submittedName>
        <fullName evidence="4">Sugar ABC transporter substrate-binding protein</fullName>
    </submittedName>
</protein>
<dbReference type="SUPFAM" id="SSF53822">
    <property type="entry name" value="Periplasmic binding protein-like I"/>
    <property type="match status" value="1"/>
</dbReference>
<keyword evidence="5" id="KW-1185">Reference proteome</keyword>